<evidence type="ECO:0000313" key="12">
    <source>
        <dbReference type="Proteomes" id="UP000062768"/>
    </source>
</evidence>
<reference evidence="9" key="2">
    <citation type="submission" date="2014-09" db="EMBL/GenBank/DDBJ databases">
        <authorList>
            <person name="Bishop-Lilly K.A."/>
            <person name="Broomall S.M."/>
            <person name="Chain P.S."/>
            <person name="Chertkov O."/>
            <person name="Coyne S.R."/>
            <person name="Daligault H.E."/>
            <person name="Davenport K.W."/>
            <person name="Erkkila T."/>
            <person name="Frey K.G."/>
            <person name="Gibbons H.S."/>
            <person name="Gu W."/>
            <person name="Jaissle J."/>
            <person name="Johnson S.L."/>
            <person name="Koroleva G.I."/>
            <person name="Ladner J.T."/>
            <person name="Lo C.-C."/>
            <person name="Minogue T.D."/>
            <person name="Munk C."/>
            <person name="Palacios G.F."/>
            <person name="Redden C.L."/>
            <person name="Rosenzweig C.N."/>
            <person name="Scholz M.B."/>
            <person name="Teshima H."/>
            <person name="Xu Y."/>
        </authorList>
    </citation>
    <scope>NUCLEOTIDE SEQUENCE</scope>
    <source>
        <strain evidence="9">Mb9</strain>
    </source>
</reference>
<dbReference type="OrthoDB" id="37107at2157"/>
<dbReference type="GO" id="GO:0140359">
    <property type="term" value="F:ABC-type transporter activity"/>
    <property type="evidence" value="ECO:0007669"/>
    <property type="project" value="InterPro"/>
</dbReference>
<protein>
    <submittedName>
        <fullName evidence="8 10">ABC transporter</fullName>
    </submittedName>
    <submittedName>
        <fullName evidence="7">ABC transporter permease protein</fullName>
    </submittedName>
</protein>
<evidence type="ECO:0000313" key="7">
    <source>
        <dbReference type="EMBL" id="AIS33110.1"/>
    </source>
</evidence>
<dbReference type="Proteomes" id="UP000029661">
    <property type="component" value="Chromosome"/>
</dbReference>
<dbReference type="EMBL" id="JADIIL010000023">
    <property type="protein sequence ID" value="MBF4475093.1"/>
    <property type="molecule type" value="Genomic_DNA"/>
</dbReference>
<dbReference type="GeneID" id="26740578"/>
<organism evidence="7 11">
    <name type="scientific">Methanobacterium formicicum</name>
    <dbReference type="NCBI Taxonomy" id="2162"/>
    <lineage>
        <taxon>Archaea</taxon>
        <taxon>Methanobacteriati</taxon>
        <taxon>Methanobacteriota</taxon>
        <taxon>Methanomada group</taxon>
        <taxon>Methanobacteria</taxon>
        <taxon>Methanobacteriales</taxon>
        <taxon>Methanobacteriaceae</taxon>
        <taxon>Methanobacterium</taxon>
    </lineage>
</organism>
<comment type="subcellular location">
    <subcellularLocation>
        <location evidence="1">Membrane</location>
        <topology evidence="1">Multi-pass membrane protein</topology>
    </subcellularLocation>
</comment>
<evidence type="ECO:0000256" key="1">
    <source>
        <dbReference type="ARBA" id="ARBA00004141"/>
    </source>
</evidence>
<dbReference type="EMBL" id="CP006933">
    <property type="protein sequence ID" value="AIS33110.1"/>
    <property type="molecule type" value="Genomic_DNA"/>
</dbReference>
<evidence type="ECO:0000259" key="6">
    <source>
        <dbReference type="Pfam" id="PF12698"/>
    </source>
</evidence>
<evidence type="ECO:0000256" key="2">
    <source>
        <dbReference type="ARBA" id="ARBA00022692"/>
    </source>
</evidence>
<feature type="transmembrane region" description="Helical" evidence="5">
    <location>
        <begin position="26"/>
        <end position="51"/>
    </location>
</feature>
<dbReference type="PATRIC" id="fig|2162.10.peg.2418"/>
<keyword evidence="4 5" id="KW-0472">Membrane</keyword>
<dbReference type="STRING" id="2162.BRM9_2310"/>
<evidence type="ECO:0000256" key="5">
    <source>
        <dbReference type="SAM" id="Phobius"/>
    </source>
</evidence>
<accession>A0A089ZI31</accession>
<dbReference type="Pfam" id="PF12698">
    <property type="entry name" value="ABC2_membrane_3"/>
    <property type="match status" value="1"/>
</dbReference>
<feature type="transmembrane region" description="Helical" evidence="5">
    <location>
        <begin position="354"/>
        <end position="373"/>
    </location>
</feature>
<sequence>MKIPTTLTKIMALAKKEARDILQNRIYLLVVLVQVFIIIGAVGLVMVASVASDPTLLDQIGISSALNIGLPQDLEGSSLSQYLEQQKITLNYYPSTEEAKAQLGKKLVAIVDLSSSGEVVAQVDTSNVFYPVVSTKISDAVTKFNTEKTLKSAGLNQTQVNTIQNPVNFQEVKVNQDKQVPLALDSPYFVEMIYGFIVPFILLLPFFLASNIVTDSVVGEKERKTFEVLLMTPLSSYMVIIGKIIPILLFSLIQSVAWIILLDLLRVPIFNPVLMVIVLFFMGLAFIGVGILISMLVDSTKEANSAITLVLVFATFILFIPLFVKSDIFQGIFNFIPTVLMVKLAVSPKIQPEIMIYLLPTLILSFLIFVGTVRSFRHERAIRL</sequence>
<feature type="transmembrane region" description="Helical" evidence="5">
    <location>
        <begin position="273"/>
        <end position="297"/>
    </location>
</feature>
<dbReference type="Proteomes" id="UP000062768">
    <property type="component" value="Chromosome I"/>
</dbReference>
<feature type="transmembrane region" description="Helical" evidence="5">
    <location>
        <begin position="193"/>
        <end position="214"/>
    </location>
</feature>
<dbReference type="PANTHER" id="PTHR43471">
    <property type="entry name" value="ABC TRANSPORTER PERMEASE"/>
    <property type="match status" value="1"/>
</dbReference>
<evidence type="ECO:0000256" key="4">
    <source>
        <dbReference type="ARBA" id="ARBA00023136"/>
    </source>
</evidence>
<keyword evidence="3 5" id="KW-1133">Transmembrane helix</keyword>
<evidence type="ECO:0000313" key="11">
    <source>
        <dbReference type="Proteomes" id="UP000029661"/>
    </source>
</evidence>
<dbReference type="RefSeq" id="WP_048072778.1">
    <property type="nucleotide sequence ID" value="NZ_CALCVY010000080.1"/>
</dbReference>
<feature type="transmembrane region" description="Helical" evidence="5">
    <location>
        <begin position="234"/>
        <end position="261"/>
    </location>
</feature>
<reference evidence="7" key="1">
    <citation type="submission" date="2013-12" db="EMBL/GenBank/DDBJ databases">
        <title>The complete genome sequence of Methanobacterium sp. BRM9.</title>
        <authorList>
            <consortium name="Pastoral Greenhouse Gas Research Consortium"/>
            <person name="Kelly W.J."/>
            <person name="Leahy S.C."/>
            <person name="Perry R."/>
            <person name="Li D."/>
            <person name="Altermann E."/>
            <person name="Lambie S.C."/>
            <person name="Attwood G.T."/>
        </authorList>
    </citation>
    <scope>NUCLEOTIDE SEQUENCE [LARGE SCALE GENOMIC DNA]</scope>
    <source>
        <strain evidence="7">BRM9</strain>
    </source>
</reference>
<evidence type="ECO:0000313" key="9">
    <source>
        <dbReference type="EMBL" id="CEL25959.1"/>
    </source>
</evidence>
<evidence type="ECO:0000313" key="8">
    <source>
        <dbReference type="EMBL" id="CEA13581.1"/>
    </source>
</evidence>
<dbReference type="KEGG" id="mfi:DSM1535_1244"/>
<dbReference type="Proteomes" id="UP000606900">
    <property type="component" value="Unassembled WGS sequence"/>
</dbReference>
<gene>
    <name evidence="7" type="ORF">BRM9_2310</name>
    <name evidence="8" type="ORF">DSM1535_1244</name>
    <name evidence="10" type="ORF">ISP06_06435</name>
    <name evidence="9" type="ORF">MB9_2348</name>
</gene>
<dbReference type="InterPro" id="IPR013525">
    <property type="entry name" value="ABC2_TM"/>
</dbReference>
<dbReference type="EMBL" id="LN734822">
    <property type="protein sequence ID" value="CEL25959.1"/>
    <property type="molecule type" value="Genomic_DNA"/>
</dbReference>
<feature type="domain" description="ABC-2 type transporter transmembrane" evidence="6">
    <location>
        <begin position="28"/>
        <end position="348"/>
    </location>
</feature>
<keyword evidence="2 5" id="KW-0812">Transmembrane</keyword>
<feature type="transmembrane region" description="Helical" evidence="5">
    <location>
        <begin position="303"/>
        <end position="324"/>
    </location>
</feature>
<dbReference type="GO" id="GO:0016020">
    <property type="term" value="C:membrane"/>
    <property type="evidence" value="ECO:0007669"/>
    <property type="project" value="UniProtKB-SubCell"/>
</dbReference>
<proteinExistence type="predicted"/>
<dbReference type="EMBL" id="LN515531">
    <property type="protein sequence ID" value="CEA13581.1"/>
    <property type="molecule type" value="Genomic_DNA"/>
</dbReference>
<dbReference type="KEGG" id="mfc:BRM9_2310"/>
<name>A0A089ZI31_METFO</name>
<evidence type="ECO:0000313" key="10">
    <source>
        <dbReference type="EMBL" id="MBF4475093.1"/>
    </source>
</evidence>
<keyword evidence="12" id="KW-1185">Reference proteome</keyword>
<dbReference type="AlphaFoldDB" id="A0A089ZI31"/>
<evidence type="ECO:0000256" key="3">
    <source>
        <dbReference type="ARBA" id="ARBA00022989"/>
    </source>
</evidence>
<reference evidence="10" key="3">
    <citation type="submission" date="2020-10" db="EMBL/GenBank/DDBJ databases">
        <title>Dehalococcoides mccartyi of a TCE/Cr reducing biochatode.</title>
        <authorList>
            <person name="Matturro B."/>
        </authorList>
    </citation>
    <scope>NUCLEOTIDE SEQUENCE</scope>
    <source>
        <strain evidence="10">Bin2</strain>
    </source>
</reference>